<evidence type="ECO:0000256" key="7">
    <source>
        <dbReference type="ARBA" id="ARBA00023102"/>
    </source>
</evidence>
<dbReference type="InterPro" id="IPR023016">
    <property type="entry name" value="HisA/PriA"/>
</dbReference>
<dbReference type="GO" id="GO:0005737">
    <property type="term" value="C:cytoplasm"/>
    <property type="evidence" value="ECO:0007669"/>
    <property type="project" value="UniProtKB-SubCell"/>
</dbReference>
<dbReference type="GO" id="GO:0000162">
    <property type="term" value="P:L-tryptophan biosynthetic process"/>
    <property type="evidence" value="ECO:0007669"/>
    <property type="project" value="TreeGrafter"/>
</dbReference>
<keyword evidence="6 9" id="KW-0028">Amino-acid biosynthesis</keyword>
<sequence>MIIPALDLIDGKVVRLHQGDYGQQRDYGSDPLPRLQDYQQQGAEVLHLVDLTGAKDPAKRQIPLLRKLLAGVSVPVQVGGGIRSADDVSALLDAGAARVVVGSTAVRDPQTVQQWFTRFGADALVLALDVRIHADGRKNVAVSGWQEDSGVTLEQVIANFEPYGLKHVLCTDISRDGTLSGSNVALYQEVCPAYPQVAFQSSGGIGSLDDIAGLRGSGVQGVIVGRALLEGKFTVREAIACWQNA</sequence>
<comment type="catalytic activity">
    <reaction evidence="1 9 11">
        <text>1-(5-phospho-beta-D-ribosyl)-5-[(5-phospho-beta-D-ribosylamino)methylideneamino]imidazole-4-carboxamide = 5-[(5-phospho-1-deoxy-D-ribulos-1-ylimino)methylamino]-1-(5-phospho-beta-D-ribosyl)imidazole-4-carboxamide</text>
        <dbReference type="Rhea" id="RHEA:15469"/>
        <dbReference type="ChEBI" id="CHEBI:58435"/>
        <dbReference type="ChEBI" id="CHEBI:58525"/>
        <dbReference type="EC" id="5.3.1.16"/>
    </reaction>
</comment>
<keyword evidence="5 9" id="KW-0963">Cytoplasm</keyword>
<gene>
    <name evidence="9" type="primary">hisA</name>
    <name evidence="12" type="ORF">C8D90_10715</name>
</gene>
<organism evidence="12 13">
    <name type="scientific">Enterobacillus tribolii</name>
    <dbReference type="NCBI Taxonomy" id="1487935"/>
    <lineage>
        <taxon>Bacteria</taxon>
        <taxon>Pseudomonadati</taxon>
        <taxon>Pseudomonadota</taxon>
        <taxon>Gammaproteobacteria</taxon>
        <taxon>Enterobacterales</taxon>
        <taxon>Hafniaceae</taxon>
        <taxon>Enterobacillus</taxon>
    </lineage>
</organism>
<dbReference type="SUPFAM" id="SSF51366">
    <property type="entry name" value="Ribulose-phoshate binding barrel"/>
    <property type="match status" value="1"/>
</dbReference>
<dbReference type="PANTHER" id="PTHR43090:SF2">
    <property type="entry name" value="1-(5-PHOSPHORIBOSYL)-5-[(5-PHOSPHORIBOSYLAMINO)METHYLIDENEAMINO] IMIDAZOLE-4-CARBOXAMIDE ISOMERASE"/>
    <property type="match status" value="1"/>
</dbReference>
<dbReference type="HAMAP" id="MF_01014">
    <property type="entry name" value="HisA"/>
    <property type="match status" value="1"/>
</dbReference>
<evidence type="ECO:0000256" key="2">
    <source>
        <dbReference type="ARBA" id="ARBA00004496"/>
    </source>
</evidence>
<comment type="pathway">
    <text evidence="3 9 11">Amino-acid biosynthesis; L-histidine biosynthesis; L-histidine from 5-phospho-alpha-D-ribose 1-diphosphate: step 4/9.</text>
</comment>
<evidence type="ECO:0000256" key="6">
    <source>
        <dbReference type="ARBA" id="ARBA00022605"/>
    </source>
</evidence>
<dbReference type="InterPro" id="IPR011060">
    <property type="entry name" value="RibuloseP-bd_barrel"/>
</dbReference>
<keyword evidence="8 9" id="KW-0413">Isomerase</keyword>
<comment type="subcellular location">
    <subcellularLocation>
        <location evidence="2 9 11">Cytoplasm</location>
    </subcellularLocation>
</comment>
<dbReference type="PANTHER" id="PTHR43090">
    <property type="entry name" value="1-(5-PHOSPHORIBOSYL)-5-[(5-PHOSPHORIBOSYLAMINO)METHYLIDENEAMINO] IMIDAZOLE-4-CARBOXAMIDE ISOMERASE"/>
    <property type="match status" value="1"/>
</dbReference>
<dbReference type="Gene3D" id="3.20.20.70">
    <property type="entry name" value="Aldolase class I"/>
    <property type="match status" value="1"/>
</dbReference>
<evidence type="ECO:0000256" key="1">
    <source>
        <dbReference type="ARBA" id="ARBA00000901"/>
    </source>
</evidence>
<dbReference type="EC" id="5.3.1.16" evidence="9 11"/>
<accession>A0A370QLW4</accession>
<protein>
    <recommendedName>
        <fullName evidence="9 11">1-(5-phosphoribosyl)-5-[(5-phosphoribosylamino)methylideneamino] imidazole-4-carboxamide isomerase</fullName>
        <ecNumber evidence="9 11">5.3.1.16</ecNumber>
    </recommendedName>
    <alternativeName>
        <fullName evidence="9">Phosphoribosylformimino-5-aminoimidazole carboxamide ribotide isomerase</fullName>
    </alternativeName>
</protein>
<dbReference type="GO" id="GO:0000105">
    <property type="term" value="P:L-histidine biosynthetic process"/>
    <property type="evidence" value="ECO:0007669"/>
    <property type="project" value="UniProtKB-UniRule"/>
</dbReference>
<proteinExistence type="inferred from homology"/>
<dbReference type="InterPro" id="IPR006062">
    <property type="entry name" value="His_biosynth"/>
</dbReference>
<dbReference type="OrthoDB" id="9807749at2"/>
<name>A0A370QLW4_9GAMM</name>
<dbReference type="Proteomes" id="UP000254848">
    <property type="component" value="Unassembled WGS sequence"/>
</dbReference>
<dbReference type="InterPro" id="IPR006063">
    <property type="entry name" value="HisA_bact_arch"/>
</dbReference>
<dbReference type="NCBIfam" id="TIGR00007">
    <property type="entry name" value="1-(5-phosphoribosyl)-5-[(5-phosphoribosylamino)methylideneamino]imidazole-4-carboxamide isomerase"/>
    <property type="match status" value="1"/>
</dbReference>
<feature type="active site" description="Proton acceptor" evidence="9">
    <location>
        <position position="7"/>
    </location>
</feature>
<dbReference type="Pfam" id="PF00977">
    <property type="entry name" value="His_biosynth"/>
    <property type="match status" value="1"/>
</dbReference>
<keyword evidence="13" id="KW-1185">Reference proteome</keyword>
<dbReference type="EMBL" id="QRAP01000007">
    <property type="protein sequence ID" value="RDK89365.1"/>
    <property type="molecule type" value="Genomic_DNA"/>
</dbReference>
<reference evidence="12 13" key="1">
    <citation type="submission" date="2018-07" db="EMBL/GenBank/DDBJ databases">
        <title>Genomic Encyclopedia of Type Strains, Phase IV (KMG-IV): sequencing the most valuable type-strain genomes for metagenomic binning, comparative biology and taxonomic classification.</title>
        <authorList>
            <person name="Goeker M."/>
        </authorList>
    </citation>
    <scope>NUCLEOTIDE SEQUENCE [LARGE SCALE GENOMIC DNA]</scope>
    <source>
        <strain evidence="12 13">DSM 103736</strain>
    </source>
</reference>
<keyword evidence="7 9" id="KW-0368">Histidine biosynthesis</keyword>
<dbReference type="InterPro" id="IPR013785">
    <property type="entry name" value="Aldolase_TIM"/>
</dbReference>
<feature type="active site" description="Proton donor" evidence="9">
    <location>
        <position position="129"/>
    </location>
</feature>
<evidence type="ECO:0000313" key="12">
    <source>
        <dbReference type="EMBL" id="RDK89365.1"/>
    </source>
</evidence>
<evidence type="ECO:0000256" key="3">
    <source>
        <dbReference type="ARBA" id="ARBA00005133"/>
    </source>
</evidence>
<evidence type="ECO:0000313" key="13">
    <source>
        <dbReference type="Proteomes" id="UP000254848"/>
    </source>
</evidence>
<evidence type="ECO:0000256" key="5">
    <source>
        <dbReference type="ARBA" id="ARBA00022490"/>
    </source>
</evidence>
<dbReference type="InterPro" id="IPR044524">
    <property type="entry name" value="Isoase_HisA-like"/>
</dbReference>
<dbReference type="UniPathway" id="UPA00031">
    <property type="reaction ID" value="UER00009"/>
</dbReference>
<evidence type="ECO:0000256" key="4">
    <source>
        <dbReference type="ARBA" id="ARBA00009667"/>
    </source>
</evidence>
<comment type="similarity">
    <text evidence="4 9 10">Belongs to the HisA/HisF family.</text>
</comment>
<evidence type="ECO:0000256" key="9">
    <source>
        <dbReference type="HAMAP-Rule" id="MF_01014"/>
    </source>
</evidence>
<evidence type="ECO:0000256" key="8">
    <source>
        <dbReference type="ARBA" id="ARBA00023235"/>
    </source>
</evidence>
<dbReference type="RefSeq" id="WP_115459247.1">
    <property type="nucleotide sequence ID" value="NZ_QRAP01000007.1"/>
</dbReference>
<dbReference type="CDD" id="cd04732">
    <property type="entry name" value="HisA"/>
    <property type="match status" value="1"/>
</dbReference>
<comment type="caution">
    <text evidence="12">The sequence shown here is derived from an EMBL/GenBank/DDBJ whole genome shotgun (WGS) entry which is preliminary data.</text>
</comment>
<evidence type="ECO:0000256" key="11">
    <source>
        <dbReference type="RuleBase" id="RU003658"/>
    </source>
</evidence>
<dbReference type="FunFam" id="3.20.20.70:FF:000009">
    <property type="entry name" value="1-(5-phosphoribosyl)-5-[(5-phosphoribosylamino)methylideneamino] imidazole-4-carboxamide isomerase"/>
    <property type="match status" value="1"/>
</dbReference>
<evidence type="ECO:0000256" key="10">
    <source>
        <dbReference type="RuleBase" id="RU003657"/>
    </source>
</evidence>
<dbReference type="AlphaFoldDB" id="A0A370QLW4"/>
<dbReference type="GO" id="GO:0003949">
    <property type="term" value="F:1-(5-phosphoribosyl)-5-[(5-phosphoribosylamino)methylideneamino]imidazole-4-carboxamide isomerase activity"/>
    <property type="evidence" value="ECO:0007669"/>
    <property type="project" value="UniProtKB-UniRule"/>
</dbReference>